<dbReference type="EMBL" id="LJUI01000063">
    <property type="protein sequence ID" value="KPK68713.1"/>
    <property type="molecule type" value="Genomic_DNA"/>
</dbReference>
<name>A0A0S8G7K2_UNCT6</name>
<comment type="caution">
    <text evidence="2">The sequence shown here is derived from an EMBL/GenBank/DDBJ whole genome shotgun (WGS) entry which is preliminary data.</text>
</comment>
<evidence type="ECO:0000313" key="2">
    <source>
        <dbReference type="EMBL" id="KPK68713.1"/>
    </source>
</evidence>
<organism evidence="2 3">
    <name type="scientific">candidate division TA06 bacterium SM23_40</name>
    <dbReference type="NCBI Taxonomy" id="1703774"/>
    <lineage>
        <taxon>Bacteria</taxon>
        <taxon>Bacteria division TA06</taxon>
    </lineage>
</organism>
<feature type="compositionally biased region" description="Basic and acidic residues" evidence="1">
    <location>
        <begin position="87"/>
        <end position="97"/>
    </location>
</feature>
<evidence type="ECO:0000313" key="3">
    <source>
        <dbReference type="Proteomes" id="UP000051717"/>
    </source>
</evidence>
<feature type="compositionally biased region" description="Basic residues" evidence="1">
    <location>
        <begin position="123"/>
        <end position="141"/>
    </location>
</feature>
<feature type="region of interest" description="Disordered" evidence="1">
    <location>
        <begin position="66"/>
        <end position="150"/>
    </location>
</feature>
<evidence type="ECO:0000256" key="1">
    <source>
        <dbReference type="SAM" id="MobiDB-lite"/>
    </source>
</evidence>
<dbReference type="Proteomes" id="UP000051717">
    <property type="component" value="Unassembled WGS sequence"/>
</dbReference>
<protein>
    <submittedName>
        <fullName evidence="2">Uncharacterized protein</fullName>
    </submittedName>
</protein>
<dbReference type="AlphaFoldDB" id="A0A0S8G7K2"/>
<sequence length="165" mass="19281">MPCSPRCHFLPLLHAWMRSSFPLSPHPLYRARLTYNRSPTAPLDPPGRPPPELRYRRKSRLLRMIASYPHKQHLLPGRSLPGPTGRRSQDPNRDPPRTHTRSRQPRRLREEYGAHRSAAGQKVSRHRLSGGRHSRRQHRRYRPPEPLTRHIPGYCTSRLCMPANP</sequence>
<reference evidence="2 3" key="1">
    <citation type="journal article" date="2015" name="Microbiome">
        <title>Genomic resolution of linkages in carbon, nitrogen, and sulfur cycling among widespread estuary sediment bacteria.</title>
        <authorList>
            <person name="Baker B.J."/>
            <person name="Lazar C.S."/>
            <person name="Teske A.P."/>
            <person name="Dick G.J."/>
        </authorList>
    </citation>
    <scope>NUCLEOTIDE SEQUENCE [LARGE SCALE GENOMIC DNA]</scope>
    <source>
        <strain evidence="2">SM23_40</strain>
    </source>
</reference>
<proteinExistence type="predicted"/>
<accession>A0A0S8G7K2</accession>
<gene>
    <name evidence="2" type="ORF">AMJ82_07505</name>
</gene>